<dbReference type="Pfam" id="PF03652">
    <property type="entry name" value="RuvX"/>
    <property type="match status" value="1"/>
</dbReference>
<dbReference type="Gene3D" id="3.30.420.140">
    <property type="entry name" value="YqgF/RNase H-like domain"/>
    <property type="match status" value="1"/>
</dbReference>
<evidence type="ECO:0000259" key="5">
    <source>
        <dbReference type="SMART" id="SM00732"/>
    </source>
</evidence>
<proteinExistence type="predicted"/>
<dbReference type="EMBL" id="WPAF01000016">
    <property type="protein sequence ID" value="KAF0133890.1"/>
    <property type="molecule type" value="Genomic_DNA"/>
</dbReference>
<dbReference type="GO" id="GO:0006364">
    <property type="term" value="P:rRNA processing"/>
    <property type="evidence" value="ECO:0007669"/>
    <property type="project" value="InterPro"/>
</dbReference>
<keyword evidence="1" id="KW-0963">Cytoplasm</keyword>
<feature type="domain" description="YqgF/RNase H-like" evidence="5">
    <location>
        <begin position="1"/>
        <end position="86"/>
    </location>
</feature>
<dbReference type="Proteomes" id="UP000488506">
    <property type="component" value="Unassembled WGS sequence"/>
</dbReference>
<dbReference type="SMART" id="SM00732">
    <property type="entry name" value="YqgFc"/>
    <property type="match status" value="1"/>
</dbReference>
<evidence type="ECO:0000313" key="6">
    <source>
        <dbReference type="EMBL" id="KAF0133890.1"/>
    </source>
</evidence>
<dbReference type="InterPro" id="IPR005227">
    <property type="entry name" value="YqgF"/>
</dbReference>
<dbReference type="InterPro" id="IPR012337">
    <property type="entry name" value="RNaseH-like_sf"/>
</dbReference>
<evidence type="ECO:0000256" key="1">
    <source>
        <dbReference type="ARBA" id="ARBA00022490"/>
    </source>
</evidence>
<dbReference type="InterPro" id="IPR037027">
    <property type="entry name" value="YqgF/RNaseH-like_dom_sf"/>
</dbReference>
<evidence type="ECO:0000256" key="3">
    <source>
        <dbReference type="ARBA" id="ARBA00022722"/>
    </source>
</evidence>
<accession>A0A833NZT1</accession>
<evidence type="ECO:0000256" key="4">
    <source>
        <dbReference type="ARBA" id="ARBA00022801"/>
    </source>
</evidence>
<keyword evidence="2" id="KW-0690">Ribosome biogenesis</keyword>
<comment type="caution">
    <text evidence="6">The sequence shown here is derived from an EMBL/GenBank/DDBJ whole genome shotgun (WGS) entry which is preliminary data.</text>
</comment>
<dbReference type="AlphaFoldDB" id="A0A833NZT1"/>
<dbReference type="InterPro" id="IPR006641">
    <property type="entry name" value="YqgF/RNaseH-like_dom"/>
</dbReference>
<gene>
    <name evidence="6" type="ORF">FD145_1002</name>
</gene>
<protein>
    <recommendedName>
        <fullName evidence="5">YqgF/RNase H-like domain-containing protein</fullName>
    </recommendedName>
</protein>
<reference evidence="6 7" key="1">
    <citation type="submission" date="2019-12" db="EMBL/GenBank/DDBJ databases">
        <authorList>
            <person name="Wolfe R."/>
            <person name="Danczak R."/>
            <person name="Wilkins M."/>
        </authorList>
    </citation>
    <scope>NUCLEOTIDE SEQUENCE [LARGE SCALE GENOMIC DNA]</scope>
    <source>
        <strain evidence="6">X2_MaxBin.013</strain>
    </source>
</reference>
<dbReference type="GO" id="GO:0016787">
    <property type="term" value="F:hydrolase activity"/>
    <property type="evidence" value="ECO:0007669"/>
    <property type="project" value="UniProtKB-KW"/>
</dbReference>
<evidence type="ECO:0000313" key="7">
    <source>
        <dbReference type="Proteomes" id="UP000488506"/>
    </source>
</evidence>
<keyword evidence="3" id="KW-0540">Nuclease</keyword>
<keyword evidence="4" id="KW-0378">Hydrolase</keyword>
<organism evidence="6 7">
    <name type="scientific">Candidatus Saganbacteria bacterium</name>
    <dbReference type="NCBI Taxonomy" id="2575572"/>
    <lineage>
        <taxon>Bacteria</taxon>
        <taxon>Bacillati</taxon>
        <taxon>Saganbacteria</taxon>
    </lineage>
</organism>
<dbReference type="GO" id="GO:0004518">
    <property type="term" value="F:nuclease activity"/>
    <property type="evidence" value="ECO:0007669"/>
    <property type="project" value="UniProtKB-KW"/>
</dbReference>
<name>A0A833NZT1_UNCSA</name>
<sequence length="129" mass="14495">MIIAVDPGTKKCGVAILDNSSNVLEKAIVETLFIGREIEGYLDKYHIKTIVIGKGTSSKACEKEIQRIKNKCSIVFANEKNTSLEARKRYWADHPRSWLLKFIPTSLLAPKEPIDDYAAVILGERYLKG</sequence>
<dbReference type="SUPFAM" id="SSF53098">
    <property type="entry name" value="Ribonuclease H-like"/>
    <property type="match status" value="1"/>
</dbReference>
<evidence type="ECO:0000256" key="2">
    <source>
        <dbReference type="ARBA" id="ARBA00022517"/>
    </source>
</evidence>